<keyword evidence="2 6" id="KW-0963">Cytoplasm</keyword>
<keyword evidence="5 6" id="KW-0269">Exonuclease</keyword>
<dbReference type="GO" id="GO:0008855">
    <property type="term" value="F:exodeoxyribonuclease VII activity"/>
    <property type="evidence" value="ECO:0007669"/>
    <property type="project" value="UniProtKB-UniRule"/>
</dbReference>
<dbReference type="EMBL" id="JABRWO010000008">
    <property type="protein sequence ID" value="MBA2116038.1"/>
    <property type="molecule type" value="Genomic_DNA"/>
</dbReference>
<evidence type="ECO:0000256" key="6">
    <source>
        <dbReference type="HAMAP-Rule" id="MF_00337"/>
    </source>
</evidence>
<comment type="catalytic activity">
    <reaction evidence="6">
        <text>Exonucleolytic cleavage in either 5'- to 3'- or 3'- to 5'-direction to yield nucleoside 5'-phosphates.</text>
        <dbReference type="EC" id="3.1.11.6"/>
    </reaction>
</comment>
<name>A0A7V8V6Z5_9BACT</name>
<comment type="function">
    <text evidence="6">Bidirectionally degrades single-stranded DNA into large acid-insoluble oligonucleotides, which are then degraded further into small acid-soluble oligonucleotides.</text>
</comment>
<evidence type="ECO:0000313" key="9">
    <source>
        <dbReference type="Proteomes" id="UP000551616"/>
    </source>
</evidence>
<evidence type="ECO:0000256" key="5">
    <source>
        <dbReference type="ARBA" id="ARBA00022839"/>
    </source>
</evidence>
<feature type="compositionally biased region" description="Basic and acidic residues" evidence="7">
    <location>
        <begin position="1"/>
        <end position="16"/>
    </location>
</feature>
<dbReference type="AlphaFoldDB" id="A0A7V8V6Z5"/>
<keyword evidence="9" id="KW-1185">Reference proteome</keyword>
<dbReference type="GO" id="GO:0006308">
    <property type="term" value="P:DNA catabolic process"/>
    <property type="evidence" value="ECO:0007669"/>
    <property type="project" value="UniProtKB-UniRule"/>
</dbReference>
<keyword evidence="4 6" id="KW-0378">Hydrolase</keyword>
<evidence type="ECO:0000256" key="2">
    <source>
        <dbReference type="ARBA" id="ARBA00022490"/>
    </source>
</evidence>
<protein>
    <recommendedName>
        <fullName evidence="6">Exodeoxyribonuclease 7 small subunit</fullName>
        <ecNumber evidence="6">3.1.11.6</ecNumber>
    </recommendedName>
    <alternativeName>
        <fullName evidence="6">Exodeoxyribonuclease VII small subunit</fullName>
        <shortName evidence="6">Exonuclease VII small subunit</shortName>
    </alternativeName>
</protein>
<comment type="similarity">
    <text evidence="1 6">Belongs to the XseB family.</text>
</comment>
<dbReference type="PANTHER" id="PTHR34137">
    <property type="entry name" value="EXODEOXYRIBONUCLEASE 7 SMALL SUBUNIT"/>
    <property type="match status" value="1"/>
</dbReference>
<dbReference type="Proteomes" id="UP000551616">
    <property type="component" value="Unassembled WGS sequence"/>
</dbReference>
<dbReference type="GO" id="GO:0009318">
    <property type="term" value="C:exodeoxyribonuclease VII complex"/>
    <property type="evidence" value="ECO:0007669"/>
    <property type="project" value="UniProtKB-UniRule"/>
</dbReference>
<gene>
    <name evidence="6 8" type="primary">xseB</name>
    <name evidence="8" type="ORF">HOV93_32270</name>
</gene>
<dbReference type="PANTHER" id="PTHR34137:SF1">
    <property type="entry name" value="EXODEOXYRIBONUCLEASE 7 SMALL SUBUNIT"/>
    <property type="match status" value="1"/>
</dbReference>
<feature type="region of interest" description="Disordered" evidence="7">
    <location>
        <begin position="77"/>
        <end position="129"/>
    </location>
</feature>
<feature type="region of interest" description="Disordered" evidence="7">
    <location>
        <begin position="1"/>
        <end position="25"/>
    </location>
</feature>
<organism evidence="8 9">
    <name type="scientific">Bremerella alba</name>
    <dbReference type="NCBI Taxonomy" id="980252"/>
    <lineage>
        <taxon>Bacteria</taxon>
        <taxon>Pseudomonadati</taxon>
        <taxon>Planctomycetota</taxon>
        <taxon>Planctomycetia</taxon>
        <taxon>Pirellulales</taxon>
        <taxon>Pirellulaceae</taxon>
        <taxon>Bremerella</taxon>
    </lineage>
</organism>
<dbReference type="Pfam" id="PF02609">
    <property type="entry name" value="Exonuc_VII_S"/>
    <property type="match status" value="1"/>
</dbReference>
<sequence>MKANKEQPLAKKKQSEEQPAPKFEEGLEELQQIVQQLEAGQLGLDAALEKYQRGIEVLKQCHGVLKVTERKIELLSGVDAEGNPVTQPFEDEEMSLDEKAQSRARRRGSPKKSEGKSGLDNVDDDRKLF</sequence>
<dbReference type="Gene3D" id="1.10.287.1040">
    <property type="entry name" value="Exonuclease VII, small subunit"/>
    <property type="match status" value="1"/>
</dbReference>
<proteinExistence type="inferred from homology"/>
<evidence type="ECO:0000313" key="8">
    <source>
        <dbReference type="EMBL" id="MBA2116038.1"/>
    </source>
</evidence>
<dbReference type="EC" id="3.1.11.6" evidence="6"/>
<evidence type="ECO:0000256" key="3">
    <source>
        <dbReference type="ARBA" id="ARBA00022722"/>
    </source>
</evidence>
<accession>A0A7V8V6Z5</accession>
<reference evidence="8 9" key="1">
    <citation type="submission" date="2020-05" db="EMBL/GenBank/DDBJ databases">
        <title>Bremerella alba sp. nov., a novel planctomycete isolated from the surface of the macroalga Fucus spiralis.</title>
        <authorList>
            <person name="Godinho O."/>
            <person name="Botelho R."/>
            <person name="Albuquerque L."/>
            <person name="Wiegand S."/>
            <person name="Da Costa M.S."/>
            <person name="Lobo-Da-Cunha A."/>
            <person name="Jogler C."/>
            <person name="Lage O.M."/>
        </authorList>
    </citation>
    <scope>NUCLEOTIDE SEQUENCE [LARGE SCALE GENOMIC DNA]</scope>
    <source>
        <strain evidence="8 9">FF15</strain>
    </source>
</reference>
<keyword evidence="3 6" id="KW-0540">Nuclease</keyword>
<dbReference type="GO" id="GO:0005829">
    <property type="term" value="C:cytosol"/>
    <property type="evidence" value="ECO:0007669"/>
    <property type="project" value="TreeGrafter"/>
</dbReference>
<comment type="caution">
    <text evidence="8">The sequence shown here is derived from an EMBL/GenBank/DDBJ whole genome shotgun (WGS) entry which is preliminary data.</text>
</comment>
<dbReference type="InterPro" id="IPR003761">
    <property type="entry name" value="Exonuc_VII_S"/>
</dbReference>
<comment type="subunit">
    <text evidence="6">Heterooligomer composed of large and small subunits.</text>
</comment>
<dbReference type="NCBIfam" id="TIGR01280">
    <property type="entry name" value="xseB"/>
    <property type="match status" value="1"/>
</dbReference>
<dbReference type="SUPFAM" id="SSF116842">
    <property type="entry name" value="XseB-like"/>
    <property type="match status" value="1"/>
</dbReference>
<evidence type="ECO:0000256" key="1">
    <source>
        <dbReference type="ARBA" id="ARBA00009998"/>
    </source>
</evidence>
<evidence type="ECO:0000256" key="7">
    <source>
        <dbReference type="SAM" id="MobiDB-lite"/>
    </source>
</evidence>
<evidence type="ECO:0000256" key="4">
    <source>
        <dbReference type="ARBA" id="ARBA00022801"/>
    </source>
</evidence>
<dbReference type="InterPro" id="IPR037004">
    <property type="entry name" value="Exonuc_VII_ssu_sf"/>
</dbReference>
<dbReference type="HAMAP" id="MF_00337">
    <property type="entry name" value="Exonuc_7_S"/>
    <property type="match status" value="1"/>
</dbReference>
<comment type="subcellular location">
    <subcellularLocation>
        <location evidence="6">Cytoplasm</location>
    </subcellularLocation>
</comment>